<dbReference type="STRING" id="742152.A0A2H3IUT1"/>
<dbReference type="AlphaFoldDB" id="A0A2H3IUT1"/>
<evidence type="ECO:0000313" key="2">
    <source>
        <dbReference type="EMBL" id="PCH33732.1"/>
    </source>
</evidence>
<feature type="compositionally biased region" description="Basic residues" evidence="1">
    <location>
        <begin position="356"/>
        <end position="370"/>
    </location>
</feature>
<proteinExistence type="predicted"/>
<sequence>MSDSPQGTCLGPPVTNGFHDLWHLYPFWSGTSLPVLQPGPSQSAKLLDTRVGSVVNDEQLLHDAFLEGKRKGLTPRVVLEGLHGVNCHTAGSWKDYFLEHHDRLLDMINCRVQPHPQPSGSGDVQTPEADSKPLNAAVAPQLHSSPVYNTAEDPPDGTDSGTAGARDYSKRGVNQLTLKTIGLYEQHHSGRIELEVLLDELQAQISPLSHVNRRTLRRRLLGSAKICSLLNLKRDSEMNQACEGKKSVRFDLQNSAVGGEIVNETASDPSQEETCPDVRRLEEGNSCQATHVEPSEPIVDADVRAIARYIVANSVDLGENTGKIIGWRKFQQQHPEHSKNEWKAIYESEHEAIAKSVKKRRRKAERKRARSASAEASKDGEQIVEAVIHTASKRKRELVEEADSHVLDEDLRQRRKRQTASAQGV</sequence>
<feature type="region of interest" description="Disordered" evidence="1">
    <location>
        <begin position="355"/>
        <end position="383"/>
    </location>
</feature>
<protein>
    <submittedName>
        <fullName evidence="2">Uncharacterized protein</fullName>
    </submittedName>
</protein>
<name>A0A2H3IUT1_WOLCO</name>
<dbReference type="OrthoDB" id="3194584at2759"/>
<gene>
    <name evidence="2" type="ORF">WOLCODRAFT_135285</name>
</gene>
<reference evidence="2 3" key="1">
    <citation type="journal article" date="2012" name="Science">
        <title>The Paleozoic origin of enzymatic lignin decomposition reconstructed from 31 fungal genomes.</title>
        <authorList>
            <person name="Floudas D."/>
            <person name="Binder M."/>
            <person name="Riley R."/>
            <person name="Barry K."/>
            <person name="Blanchette R.A."/>
            <person name="Henrissat B."/>
            <person name="Martinez A.T."/>
            <person name="Otillar R."/>
            <person name="Spatafora J.W."/>
            <person name="Yadav J.S."/>
            <person name="Aerts A."/>
            <person name="Benoit I."/>
            <person name="Boyd A."/>
            <person name="Carlson A."/>
            <person name="Copeland A."/>
            <person name="Coutinho P.M."/>
            <person name="de Vries R.P."/>
            <person name="Ferreira P."/>
            <person name="Findley K."/>
            <person name="Foster B."/>
            <person name="Gaskell J."/>
            <person name="Glotzer D."/>
            <person name="Gorecki P."/>
            <person name="Heitman J."/>
            <person name="Hesse C."/>
            <person name="Hori C."/>
            <person name="Igarashi K."/>
            <person name="Jurgens J.A."/>
            <person name="Kallen N."/>
            <person name="Kersten P."/>
            <person name="Kohler A."/>
            <person name="Kuees U."/>
            <person name="Kumar T.K.A."/>
            <person name="Kuo A."/>
            <person name="LaButti K."/>
            <person name="Larrondo L.F."/>
            <person name="Lindquist E."/>
            <person name="Ling A."/>
            <person name="Lombard V."/>
            <person name="Lucas S."/>
            <person name="Lundell T."/>
            <person name="Martin R."/>
            <person name="McLaughlin D.J."/>
            <person name="Morgenstern I."/>
            <person name="Morin E."/>
            <person name="Murat C."/>
            <person name="Nagy L.G."/>
            <person name="Nolan M."/>
            <person name="Ohm R.A."/>
            <person name="Patyshakuliyeva A."/>
            <person name="Rokas A."/>
            <person name="Ruiz-Duenas F.J."/>
            <person name="Sabat G."/>
            <person name="Salamov A."/>
            <person name="Samejima M."/>
            <person name="Schmutz J."/>
            <person name="Slot J.C."/>
            <person name="St John F."/>
            <person name="Stenlid J."/>
            <person name="Sun H."/>
            <person name="Sun S."/>
            <person name="Syed K."/>
            <person name="Tsang A."/>
            <person name="Wiebenga A."/>
            <person name="Young D."/>
            <person name="Pisabarro A."/>
            <person name="Eastwood D.C."/>
            <person name="Martin F."/>
            <person name="Cullen D."/>
            <person name="Grigoriev I.V."/>
            <person name="Hibbett D.S."/>
        </authorList>
    </citation>
    <scope>NUCLEOTIDE SEQUENCE [LARGE SCALE GENOMIC DNA]</scope>
    <source>
        <strain evidence="2 3">MD-104</strain>
    </source>
</reference>
<dbReference type="EMBL" id="KB467831">
    <property type="protein sequence ID" value="PCH33732.1"/>
    <property type="molecule type" value="Genomic_DNA"/>
</dbReference>
<keyword evidence="3" id="KW-1185">Reference proteome</keyword>
<accession>A0A2H3IUT1</accession>
<evidence type="ECO:0000256" key="1">
    <source>
        <dbReference type="SAM" id="MobiDB-lite"/>
    </source>
</evidence>
<evidence type="ECO:0000313" key="3">
    <source>
        <dbReference type="Proteomes" id="UP000218811"/>
    </source>
</evidence>
<feature type="region of interest" description="Disordered" evidence="1">
    <location>
        <begin position="111"/>
        <end position="168"/>
    </location>
</feature>
<organism evidence="2 3">
    <name type="scientific">Wolfiporia cocos (strain MD-104)</name>
    <name type="common">Brown rot fungus</name>
    <dbReference type="NCBI Taxonomy" id="742152"/>
    <lineage>
        <taxon>Eukaryota</taxon>
        <taxon>Fungi</taxon>
        <taxon>Dikarya</taxon>
        <taxon>Basidiomycota</taxon>
        <taxon>Agaricomycotina</taxon>
        <taxon>Agaricomycetes</taxon>
        <taxon>Polyporales</taxon>
        <taxon>Phaeolaceae</taxon>
        <taxon>Wolfiporia</taxon>
    </lineage>
</organism>
<dbReference type="Proteomes" id="UP000218811">
    <property type="component" value="Unassembled WGS sequence"/>
</dbReference>